<evidence type="ECO:0000313" key="2">
    <source>
        <dbReference type="Proteomes" id="UP001055811"/>
    </source>
</evidence>
<reference evidence="1 2" key="2">
    <citation type="journal article" date="2022" name="Mol. Ecol. Resour.">
        <title>The genomes of chicory, endive, great burdock and yacon provide insights into Asteraceae paleo-polyploidization history and plant inulin production.</title>
        <authorList>
            <person name="Fan W."/>
            <person name="Wang S."/>
            <person name="Wang H."/>
            <person name="Wang A."/>
            <person name="Jiang F."/>
            <person name="Liu H."/>
            <person name="Zhao H."/>
            <person name="Xu D."/>
            <person name="Zhang Y."/>
        </authorList>
    </citation>
    <scope>NUCLEOTIDE SEQUENCE [LARGE SCALE GENOMIC DNA]</scope>
    <source>
        <strain evidence="2">cv. Punajuju</strain>
        <tissue evidence="1">Leaves</tissue>
    </source>
</reference>
<keyword evidence="2" id="KW-1185">Reference proteome</keyword>
<sequence>MEDRFGEAHLLQLFLCWSRSIERLPSSTACLSALINEGLSSDAANGIPAIYRTHNLFGISTAGSWESQRVTLFPRYFAITLYKQSIHPPNISPQIKEQFGKVSIHRENTRCLIKLKDPRGVPCMELRVESRCWPSRLLLQWCLLIPPPNSTFQWTLNIRRKSSSFSLWQTLT</sequence>
<dbReference type="EMBL" id="CM042009">
    <property type="protein sequence ID" value="KAI3791478.1"/>
    <property type="molecule type" value="Genomic_DNA"/>
</dbReference>
<accession>A0ACB9H829</accession>
<organism evidence="1 2">
    <name type="scientific">Cichorium intybus</name>
    <name type="common">Chicory</name>
    <dbReference type="NCBI Taxonomy" id="13427"/>
    <lineage>
        <taxon>Eukaryota</taxon>
        <taxon>Viridiplantae</taxon>
        <taxon>Streptophyta</taxon>
        <taxon>Embryophyta</taxon>
        <taxon>Tracheophyta</taxon>
        <taxon>Spermatophyta</taxon>
        <taxon>Magnoliopsida</taxon>
        <taxon>eudicotyledons</taxon>
        <taxon>Gunneridae</taxon>
        <taxon>Pentapetalae</taxon>
        <taxon>asterids</taxon>
        <taxon>campanulids</taxon>
        <taxon>Asterales</taxon>
        <taxon>Asteraceae</taxon>
        <taxon>Cichorioideae</taxon>
        <taxon>Cichorieae</taxon>
        <taxon>Cichoriinae</taxon>
        <taxon>Cichorium</taxon>
    </lineage>
</organism>
<comment type="caution">
    <text evidence="1">The sequence shown here is derived from an EMBL/GenBank/DDBJ whole genome shotgun (WGS) entry which is preliminary data.</text>
</comment>
<gene>
    <name evidence="1" type="ORF">L2E82_05248</name>
</gene>
<proteinExistence type="predicted"/>
<name>A0ACB9H829_CICIN</name>
<dbReference type="Proteomes" id="UP001055811">
    <property type="component" value="Linkage Group LG01"/>
</dbReference>
<reference evidence="2" key="1">
    <citation type="journal article" date="2022" name="Mol. Ecol. Resour.">
        <title>The genomes of chicory, endive, great burdock and yacon provide insights into Asteraceae palaeo-polyploidization history and plant inulin production.</title>
        <authorList>
            <person name="Fan W."/>
            <person name="Wang S."/>
            <person name="Wang H."/>
            <person name="Wang A."/>
            <person name="Jiang F."/>
            <person name="Liu H."/>
            <person name="Zhao H."/>
            <person name="Xu D."/>
            <person name="Zhang Y."/>
        </authorList>
    </citation>
    <scope>NUCLEOTIDE SEQUENCE [LARGE SCALE GENOMIC DNA]</scope>
    <source>
        <strain evidence="2">cv. Punajuju</strain>
    </source>
</reference>
<evidence type="ECO:0000313" key="1">
    <source>
        <dbReference type="EMBL" id="KAI3791478.1"/>
    </source>
</evidence>
<protein>
    <submittedName>
        <fullName evidence="1">Uncharacterized protein</fullName>
    </submittedName>
</protein>